<evidence type="ECO:0000256" key="5">
    <source>
        <dbReference type="ARBA" id="ARBA00038359"/>
    </source>
</evidence>
<gene>
    <name evidence="9" type="ORF">K504DRAFT_440054</name>
</gene>
<name>A0A6G1JYR2_9PLEO</name>
<dbReference type="InterPro" id="IPR052337">
    <property type="entry name" value="SAT4-like"/>
</dbReference>
<feature type="transmembrane region" description="Helical" evidence="7">
    <location>
        <begin position="248"/>
        <end position="274"/>
    </location>
</feature>
<dbReference type="EMBL" id="MU005778">
    <property type="protein sequence ID" value="KAF2705688.1"/>
    <property type="molecule type" value="Genomic_DNA"/>
</dbReference>
<feature type="region of interest" description="Disordered" evidence="6">
    <location>
        <begin position="286"/>
        <end position="312"/>
    </location>
</feature>
<evidence type="ECO:0000256" key="1">
    <source>
        <dbReference type="ARBA" id="ARBA00004141"/>
    </source>
</evidence>
<comment type="subcellular location">
    <subcellularLocation>
        <location evidence="1">Membrane</location>
        <topology evidence="1">Multi-pass membrane protein</topology>
    </subcellularLocation>
</comment>
<accession>A0A6G1JYR2</accession>
<protein>
    <recommendedName>
        <fullName evidence="8">Rhodopsin domain-containing protein</fullName>
    </recommendedName>
</protein>
<sequence length="371" mass="41008">MQIPLSVNPNGKNVIVVLGVFLGLDYLVVFARFWARHIKRRPFEFNDWAMIVALASVTALYFVEVVAVRNGGVGLHVAELVVHWGGMPTIFTAGKLVLTADILWNLSTLTIKMSILHLYISIFGLTSPRFRKTVWAVMGFCILSTVVFVIQILVLCRPLPFFWDKSIVDGKCGSLPLTYLIPGIIITLEDVAVLALPMPLLWKLKLKTSKKMGAIFIFGIGLIICLISGVRLKYVIELDTEDFTASIWMFAILGTMEPMLGIISACLPVVPSIIAHHSDRRAMALTSKGNSSNASKSYGSRSTKVSNSSHAEHPDFERLSDYDYSFDNSAKPMGPQTHVVGGNWNKPSSKGRSAINVTRQYAIDSYQGRQV</sequence>
<evidence type="ECO:0000256" key="4">
    <source>
        <dbReference type="ARBA" id="ARBA00023136"/>
    </source>
</evidence>
<dbReference type="GO" id="GO:0016020">
    <property type="term" value="C:membrane"/>
    <property type="evidence" value="ECO:0007669"/>
    <property type="project" value="UniProtKB-SubCell"/>
</dbReference>
<feature type="transmembrane region" description="Helical" evidence="7">
    <location>
        <begin position="47"/>
        <end position="68"/>
    </location>
</feature>
<feature type="transmembrane region" description="Helical" evidence="7">
    <location>
        <begin position="14"/>
        <end position="35"/>
    </location>
</feature>
<dbReference type="PANTHER" id="PTHR33048:SF57">
    <property type="entry name" value="INTEGRAL MEMBRANE PROTEIN-RELATED"/>
    <property type="match status" value="1"/>
</dbReference>
<feature type="transmembrane region" description="Helical" evidence="7">
    <location>
        <begin position="214"/>
        <end position="236"/>
    </location>
</feature>
<proteinExistence type="inferred from homology"/>
<dbReference type="InterPro" id="IPR049326">
    <property type="entry name" value="Rhodopsin_dom_fungi"/>
</dbReference>
<evidence type="ECO:0000256" key="6">
    <source>
        <dbReference type="SAM" id="MobiDB-lite"/>
    </source>
</evidence>
<keyword evidence="3 7" id="KW-1133">Transmembrane helix</keyword>
<dbReference type="PANTHER" id="PTHR33048">
    <property type="entry name" value="PTH11-LIKE INTEGRAL MEMBRANE PROTEIN (AFU_ORTHOLOGUE AFUA_5G11245)"/>
    <property type="match status" value="1"/>
</dbReference>
<dbReference type="OrthoDB" id="10017208at2759"/>
<dbReference type="Pfam" id="PF20684">
    <property type="entry name" value="Fung_rhodopsin"/>
    <property type="match status" value="1"/>
</dbReference>
<feature type="region of interest" description="Disordered" evidence="6">
    <location>
        <begin position="333"/>
        <end position="356"/>
    </location>
</feature>
<evidence type="ECO:0000256" key="3">
    <source>
        <dbReference type="ARBA" id="ARBA00022989"/>
    </source>
</evidence>
<feature type="compositionally biased region" description="Polar residues" evidence="6">
    <location>
        <begin position="287"/>
        <end position="309"/>
    </location>
</feature>
<evidence type="ECO:0000313" key="10">
    <source>
        <dbReference type="Proteomes" id="UP000799428"/>
    </source>
</evidence>
<keyword evidence="10" id="KW-1185">Reference proteome</keyword>
<dbReference type="AlphaFoldDB" id="A0A6G1JYR2"/>
<feature type="transmembrane region" description="Helical" evidence="7">
    <location>
        <begin position="102"/>
        <end position="122"/>
    </location>
</feature>
<organism evidence="9 10">
    <name type="scientific">Pleomassaria siparia CBS 279.74</name>
    <dbReference type="NCBI Taxonomy" id="1314801"/>
    <lineage>
        <taxon>Eukaryota</taxon>
        <taxon>Fungi</taxon>
        <taxon>Dikarya</taxon>
        <taxon>Ascomycota</taxon>
        <taxon>Pezizomycotina</taxon>
        <taxon>Dothideomycetes</taxon>
        <taxon>Pleosporomycetidae</taxon>
        <taxon>Pleosporales</taxon>
        <taxon>Pleomassariaceae</taxon>
        <taxon>Pleomassaria</taxon>
    </lineage>
</organism>
<keyword evidence="4 7" id="KW-0472">Membrane</keyword>
<feature type="compositionally biased region" description="Polar residues" evidence="6">
    <location>
        <begin position="345"/>
        <end position="356"/>
    </location>
</feature>
<comment type="similarity">
    <text evidence="5">Belongs to the SAT4 family.</text>
</comment>
<evidence type="ECO:0000256" key="7">
    <source>
        <dbReference type="SAM" id="Phobius"/>
    </source>
</evidence>
<evidence type="ECO:0000256" key="2">
    <source>
        <dbReference type="ARBA" id="ARBA00022692"/>
    </source>
</evidence>
<evidence type="ECO:0000259" key="8">
    <source>
        <dbReference type="Pfam" id="PF20684"/>
    </source>
</evidence>
<dbReference type="Proteomes" id="UP000799428">
    <property type="component" value="Unassembled WGS sequence"/>
</dbReference>
<feature type="domain" description="Rhodopsin" evidence="8">
    <location>
        <begin position="31"/>
        <end position="274"/>
    </location>
</feature>
<reference evidence="9" key="1">
    <citation type="journal article" date="2020" name="Stud. Mycol.">
        <title>101 Dothideomycetes genomes: a test case for predicting lifestyles and emergence of pathogens.</title>
        <authorList>
            <person name="Haridas S."/>
            <person name="Albert R."/>
            <person name="Binder M."/>
            <person name="Bloem J."/>
            <person name="Labutti K."/>
            <person name="Salamov A."/>
            <person name="Andreopoulos B."/>
            <person name="Baker S."/>
            <person name="Barry K."/>
            <person name="Bills G."/>
            <person name="Bluhm B."/>
            <person name="Cannon C."/>
            <person name="Castanera R."/>
            <person name="Culley D."/>
            <person name="Daum C."/>
            <person name="Ezra D."/>
            <person name="Gonzalez J."/>
            <person name="Henrissat B."/>
            <person name="Kuo A."/>
            <person name="Liang C."/>
            <person name="Lipzen A."/>
            <person name="Lutzoni F."/>
            <person name="Magnuson J."/>
            <person name="Mondo S."/>
            <person name="Nolan M."/>
            <person name="Ohm R."/>
            <person name="Pangilinan J."/>
            <person name="Park H.-J."/>
            <person name="Ramirez L."/>
            <person name="Alfaro M."/>
            <person name="Sun H."/>
            <person name="Tritt A."/>
            <person name="Yoshinaga Y."/>
            <person name="Zwiers L.-H."/>
            <person name="Turgeon B."/>
            <person name="Goodwin S."/>
            <person name="Spatafora J."/>
            <person name="Crous P."/>
            <person name="Grigoriev I."/>
        </authorList>
    </citation>
    <scope>NUCLEOTIDE SEQUENCE</scope>
    <source>
        <strain evidence="9">CBS 279.74</strain>
    </source>
</reference>
<feature type="transmembrane region" description="Helical" evidence="7">
    <location>
        <begin position="134"/>
        <end position="154"/>
    </location>
</feature>
<feature type="transmembrane region" description="Helical" evidence="7">
    <location>
        <begin position="179"/>
        <end position="202"/>
    </location>
</feature>
<keyword evidence="2 7" id="KW-0812">Transmembrane</keyword>
<evidence type="ECO:0000313" key="9">
    <source>
        <dbReference type="EMBL" id="KAF2705688.1"/>
    </source>
</evidence>